<dbReference type="InterPro" id="IPR012337">
    <property type="entry name" value="RNaseH-like_sf"/>
</dbReference>
<dbReference type="GO" id="GO:0004523">
    <property type="term" value="F:RNA-DNA hybrid ribonuclease activity"/>
    <property type="evidence" value="ECO:0007669"/>
    <property type="project" value="InterPro"/>
</dbReference>
<dbReference type="InterPro" id="IPR026960">
    <property type="entry name" value="RVT-Znf"/>
</dbReference>
<evidence type="ECO:0000259" key="1">
    <source>
        <dbReference type="PROSITE" id="PS50879"/>
    </source>
</evidence>
<dbReference type="InterPro" id="IPR053151">
    <property type="entry name" value="RNase_H-like"/>
</dbReference>
<evidence type="ECO:0000313" key="2">
    <source>
        <dbReference type="EMBL" id="PNX94788.1"/>
    </source>
</evidence>
<dbReference type="STRING" id="57577.A0A2K3MVD3"/>
<dbReference type="InterPro" id="IPR036397">
    <property type="entry name" value="RNaseH_sf"/>
</dbReference>
<dbReference type="InterPro" id="IPR044730">
    <property type="entry name" value="RNase_H-like_dom_plant"/>
</dbReference>
<dbReference type="PANTHER" id="PTHR47723:SF13">
    <property type="entry name" value="PUTATIVE-RELATED"/>
    <property type="match status" value="1"/>
</dbReference>
<dbReference type="CDD" id="cd06222">
    <property type="entry name" value="RNase_H_like"/>
    <property type="match status" value="1"/>
</dbReference>
<dbReference type="PANTHER" id="PTHR47723">
    <property type="entry name" value="OS05G0353850 PROTEIN"/>
    <property type="match status" value="1"/>
</dbReference>
<organism evidence="2 3">
    <name type="scientific">Trifolium pratense</name>
    <name type="common">Red clover</name>
    <dbReference type="NCBI Taxonomy" id="57577"/>
    <lineage>
        <taxon>Eukaryota</taxon>
        <taxon>Viridiplantae</taxon>
        <taxon>Streptophyta</taxon>
        <taxon>Embryophyta</taxon>
        <taxon>Tracheophyta</taxon>
        <taxon>Spermatophyta</taxon>
        <taxon>Magnoliopsida</taxon>
        <taxon>eudicotyledons</taxon>
        <taxon>Gunneridae</taxon>
        <taxon>Pentapetalae</taxon>
        <taxon>rosids</taxon>
        <taxon>fabids</taxon>
        <taxon>Fabales</taxon>
        <taxon>Fabaceae</taxon>
        <taxon>Papilionoideae</taxon>
        <taxon>50 kb inversion clade</taxon>
        <taxon>NPAAA clade</taxon>
        <taxon>Hologalegina</taxon>
        <taxon>IRL clade</taxon>
        <taxon>Trifolieae</taxon>
        <taxon>Trifolium</taxon>
    </lineage>
</organism>
<feature type="domain" description="RNase H type-1" evidence="1">
    <location>
        <begin position="345"/>
        <end position="475"/>
    </location>
</feature>
<dbReference type="SUPFAM" id="SSF53098">
    <property type="entry name" value="Ribonuclease H-like"/>
    <property type="match status" value="1"/>
</dbReference>
<dbReference type="Pfam" id="PF13966">
    <property type="entry name" value="zf-RVT"/>
    <property type="match status" value="1"/>
</dbReference>
<accession>A0A2K3MVD3</accession>
<evidence type="ECO:0000313" key="3">
    <source>
        <dbReference type="Proteomes" id="UP000236291"/>
    </source>
</evidence>
<dbReference type="EMBL" id="ASHM01012824">
    <property type="protein sequence ID" value="PNX94788.1"/>
    <property type="molecule type" value="Genomic_DNA"/>
</dbReference>
<gene>
    <name evidence="2" type="ORF">L195_g017968</name>
</gene>
<dbReference type="Gene3D" id="3.30.420.10">
    <property type="entry name" value="Ribonuclease H-like superfamily/Ribonuclease H"/>
    <property type="match status" value="1"/>
</dbReference>
<protein>
    <submittedName>
        <fullName evidence="2">Ribonuclease H</fullName>
    </submittedName>
</protein>
<dbReference type="InterPro" id="IPR002156">
    <property type="entry name" value="RNaseH_domain"/>
</dbReference>
<sequence>MNEACLMKMGWSLMNGEHSLWGDVLIGKYGRDGWIEGKISVNPNDSSLWKSIAKSWSSLKLHRCWSIGDGSKINFWSDKWIDTHVRISDFENHIPEEARGWKVKDVSTTNGEWNFDLIQNLVPSSIVQKMYAIVPPHESQGEDGQLWPGTNTGQFTVSAAYQLLTEAAEENDEKKWTQIWKIDSTERIKVFIWQLAHDRLMTKARLARWQIGNSYCDSCTQFEESTIHVVRDCPRAVHLWRHLISNQERGYFFVIEFDEWIHLNLNNKFGQNYGNDWKAIWATTCYLLWLWRNKSIHDDEFVIPERPWQVVMDYVAAYKHSMLTEEQVGHGRVQQQVDITWLAPPPGWFALNSDGAAKLSESKAGCGGVLRNENGNWIEGFTKALGDTTAYMAELWGIYEGLRLAQRRDVMKLELRTDSQVIAQSLQDRKRGSNMGCALLKKIRSLLDGPWEVKIIHVFREANRCADMLANMGSEGPIGFEFFANPPPRVMQIVDDDIRGVSFPRLISV</sequence>
<reference evidence="2 3" key="1">
    <citation type="journal article" date="2014" name="Am. J. Bot.">
        <title>Genome assembly and annotation for red clover (Trifolium pratense; Fabaceae).</title>
        <authorList>
            <person name="Istvanek J."/>
            <person name="Jaros M."/>
            <person name="Krenek A."/>
            <person name="Repkova J."/>
        </authorList>
    </citation>
    <scope>NUCLEOTIDE SEQUENCE [LARGE SCALE GENOMIC DNA]</scope>
    <source>
        <strain evidence="3">cv. Tatra</strain>
        <tissue evidence="2">Young leaves</tissue>
    </source>
</reference>
<dbReference type="GO" id="GO:0003676">
    <property type="term" value="F:nucleic acid binding"/>
    <property type="evidence" value="ECO:0007669"/>
    <property type="project" value="InterPro"/>
</dbReference>
<dbReference type="PROSITE" id="PS50879">
    <property type="entry name" value="RNASE_H_1"/>
    <property type="match status" value="1"/>
</dbReference>
<dbReference type="Proteomes" id="UP000236291">
    <property type="component" value="Unassembled WGS sequence"/>
</dbReference>
<dbReference type="Pfam" id="PF13456">
    <property type="entry name" value="RVT_3"/>
    <property type="match status" value="1"/>
</dbReference>
<proteinExistence type="predicted"/>
<reference evidence="2 3" key="2">
    <citation type="journal article" date="2017" name="Front. Plant Sci.">
        <title>Gene Classification and Mining of Molecular Markers Useful in Red Clover (Trifolium pratense) Breeding.</title>
        <authorList>
            <person name="Istvanek J."/>
            <person name="Dluhosova J."/>
            <person name="Dluhos P."/>
            <person name="Patkova L."/>
            <person name="Nedelnik J."/>
            <person name="Repkova J."/>
        </authorList>
    </citation>
    <scope>NUCLEOTIDE SEQUENCE [LARGE SCALE GENOMIC DNA]</scope>
    <source>
        <strain evidence="3">cv. Tatra</strain>
        <tissue evidence="2">Young leaves</tissue>
    </source>
</reference>
<dbReference type="AlphaFoldDB" id="A0A2K3MVD3"/>
<comment type="caution">
    <text evidence="2">The sequence shown here is derived from an EMBL/GenBank/DDBJ whole genome shotgun (WGS) entry which is preliminary data.</text>
</comment>
<name>A0A2K3MVD3_TRIPR</name>